<sequence>MTEKPTTYTVVAKRWRHGWELHVEGVGVTQSRTLLDAEPMAREYIGLELEVPEDSFALVVTPEIGAGVDGELLDLRQADREAEAAQRRATAKRRTIAAHLKELGLSGREIAAVLGITPQRVSQILGQLTDAAKSAASAAKGRSHV</sequence>
<protein>
    <submittedName>
        <fullName evidence="2">Uncharacterized protein</fullName>
    </submittedName>
</protein>
<accession>A0A7W7R6F5</accession>
<dbReference type="RefSeq" id="WP_184939359.1">
    <property type="nucleotide sequence ID" value="NZ_JACHJV010000001.1"/>
</dbReference>
<gene>
    <name evidence="2" type="ORF">FHR34_005290</name>
</gene>
<name>A0A7W7R6F5_KITKI</name>
<keyword evidence="1" id="KW-0175">Coiled coil</keyword>
<evidence type="ECO:0000256" key="1">
    <source>
        <dbReference type="SAM" id="Coils"/>
    </source>
</evidence>
<dbReference type="GO" id="GO:0003677">
    <property type="term" value="F:DNA binding"/>
    <property type="evidence" value="ECO:0007669"/>
    <property type="project" value="InterPro"/>
</dbReference>
<dbReference type="Proteomes" id="UP000540506">
    <property type="component" value="Unassembled WGS sequence"/>
</dbReference>
<feature type="coiled-coil region" evidence="1">
    <location>
        <begin position="68"/>
        <end position="95"/>
    </location>
</feature>
<comment type="caution">
    <text evidence="2">The sequence shown here is derived from an EMBL/GenBank/DDBJ whole genome shotgun (WGS) entry which is preliminary data.</text>
</comment>
<dbReference type="EMBL" id="JACHJV010000001">
    <property type="protein sequence ID" value="MBB4926297.1"/>
    <property type="molecule type" value="Genomic_DNA"/>
</dbReference>
<keyword evidence="3" id="KW-1185">Reference proteome</keyword>
<evidence type="ECO:0000313" key="2">
    <source>
        <dbReference type="EMBL" id="MBB4926297.1"/>
    </source>
</evidence>
<organism evidence="2 3">
    <name type="scientific">Kitasatospora kifunensis</name>
    <name type="common">Streptomyces kifunensis</name>
    <dbReference type="NCBI Taxonomy" id="58351"/>
    <lineage>
        <taxon>Bacteria</taxon>
        <taxon>Bacillati</taxon>
        <taxon>Actinomycetota</taxon>
        <taxon>Actinomycetes</taxon>
        <taxon>Kitasatosporales</taxon>
        <taxon>Streptomycetaceae</taxon>
        <taxon>Kitasatospora</taxon>
    </lineage>
</organism>
<dbReference type="InterPro" id="IPR010982">
    <property type="entry name" value="Lambda_DNA-bd_dom_sf"/>
</dbReference>
<evidence type="ECO:0000313" key="3">
    <source>
        <dbReference type="Proteomes" id="UP000540506"/>
    </source>
</evidence>
<dbReference type="AlphaFoldDB" id="A0A7W7R6F5"/>
<proteinExistence type="predicted"/>
<dbReference type="Gene3D" id="1.10.260.40">
    <property type="entry name" value="lambda repressor-like DNA-binding domains"/>
    <property type="match status" value="1"/>
</dbReference>
<reference evidence="2 3" key="1">
    <citation type="submission" date="2020-08" db="EMBL/GenBank/DDBJ databases">
        <title>Sequencing the genomes of 1000 actinobacteria strains.</title>
        <authorList>
            <person name="Klenk H.-P."/>
        </authorList>
    </citation>
    <scope>NUCLEOTIDE SEQUENCE [LARGE SCALE GENOMIC DNA]</scope>
    <source>
        <strain evidence="2 3">DSM 41654</strain>
    </source>
</reference>